<feature type="compositionally biased region" description="Basic residues" evidence="5">
    <location>
        <begin position="97"/>
        <end position="109"/>
    </location>
</feature>
<evidence type="ECO:0000256" key="4">
    <source>
        <dbReference type="ARBA" id="ARBA00039977"/>
    </source>
</evidence>
<feature type="compositionally biased region" description="Low complexity" evidence="5">
    <location>
        <begin position="81"/>
        <end position="93"/>
    </location>
</feature>
<evidence type="ECO:0000256" key="5">
    <source>
        <dbReference type="SAM" id="MobiDB-lite"/>
    </source>
</evidence>
<dbReference type="Proteomes" id="UP000237144">
    <property type="component" value="Unassembled WGS sequence"/>
</dbReference>
<sequence length="338" mass="37459">MQRAVRSLLLAIPNACRTGATRSAAPRVTAAVASSSRSLATQVVDTPFDPPTTVTGAQGGRTAVDLAFPLADSKTVHLPRSTPSAPSSSGTGAKAPRYSRHSSRVKGRTPAKPPKAVAPGIEGATHGDVKVYLPSVFMRLVRNTAEYKDDPYTATFRTALQLTKPDIANYLKNVYGLEITSIRTMNYLSALKRNPIGGGKSRSGGTKNYKKVLVTMKEPFWFPEEKSRAWLNEHFERDRTEEMRDRKMLKIGDGNKYKVGSFRYRGARFASRRAELKLAATSSEKVDFDARAPGDEAAQKRATGLKRKRNVMRSREEQVVEQRSLLQREMDRLREAGW</sequence>
<evidence type="ECO:0000256" key="3">
    <source>
        <dbReference type="ARBA" id="ARBA00023274"/>
    </source>
</evidence>
<dbReference type="EMBL" id="PJQD01000017">
    <property type="protein sequence ID" value="POY75347.1"/>
    <property type="molecule type" value="Genomic_DNA"/>
</dbReference>
<dbReference type="InterPro" id="IPR012677">
    <property type="entry name" value="Nucleotide-bd_a/b_plait_sf"/>
</dbReference>
<evidence type="ECO:0000313" key="7">
    <source>
        <dbReference type="Proteomes" id="UP000237144"/>
    </source>
</evidence>
<dbReference type="InterPro" id="IPR012678">
    <property type="entry name" value="Ribosomal_uL23/eL15/eS24_sf"/>
</dbReference>
<evidence type="ECO:0000256" key="2">
    <source>
        <dbReference type="ARBA" id="ARBA00022980"/>
    </source>
</evidence>
<keyword evidence="2" id="KW-0689">Ribosomal protein</keyword>
<dbReference type="Gene3D" id="3.30.70.330">
    <property type="match status" value="1"/>
</dbReference>
<proteinExistence type="inferred from homology"/>
<evidence type="ECO:0000256" key="1">
    <source>
        <dbReference type="ARBA" id="ARBA00006700"/>
    </source>
</evidence>
<protein>
    <recommendedName>
        <fullName evidence="4">Large ribosomal subunit protein uL23m</fullName>
    </recommendedName>
</protein>
<dbReference type="PANTHER" id="PTHR12059:SF5">
    <property type="entry name" value="LARGE RIBOSOMAL SUBUNIT PROTEIN UL23M"/>
    <property type="match status" value="1"/>
</dbReference>
<dbReference type="PANTHER" id="PTHR12059">
    <property type="entry name" value="RIBOSOMAL PROTEIN L23-RELATED"/>
    <property type="match status" value="1"/>
</dbReference>
<reference evidence="6 7" key="1">
    <citation type="journal article" date="2018" name="Front. Microbiol.">
        <title>Prospects for Fungal Bioremediation of Acidic Radioactive Waste Sites: Characterization and Genome Sequence of Rhodotorula taiwanensis MD1149.</title>
        <authorList>
            <person name="Tkavc R."/>
            <person name="Matrosova V.Y."/>
            <person name="Grichenko O.E."/>
            <person name="Gostincar C."/>
            <person name="Volpe R.P."/>
            <person name="Klimenkova P."/>
            <person name="Gaidamakova E.K."/>
            <person name="Zhou C.E."/>
            <person name="Stewart B.J."/>
            <person name="Lyman M.G."/>
            <person name="Malfatti S.A."/>
            <person name="Rubinfeld B."/>
            <person name="Courtot M."/>
            <person name="Singh J."/>
            <person name="Dalgard C.L."/>
            <person name="Hamilton T."/>
            <person name="Frey K.G."/>
            <person name="Gunde-Cimerman N."/>
            <person name="Dugan L."/>
            <person name="Daly M.J."/>
        </authorList>
    </citation>
    <scope>NUCLEOTIDE SEQUENCE [LARGE SCALE GENOMIC DNA]</scope>
    <source>
        <strain evidence="6 7">MD1149</strain>
    </source>
</reference>
<dbReference type="GO" id="GO:0005762">
    <property type="term" value="C:mitochondrial large ribosomal subunit"/>
    <property type="evidence" value="ECO:0007669"/>
    <property type="project" value="TreeGrafter"/>
</dbReference>
<keyword evidence="7" id="KW-1185">Reference proteome</keyword>
<comment type="caution">
    <text evidence="6">The sequence shown here is derived from an EMBL/GenBank/DDBJ whole genome shotgun (WGS) entry which is preliminary data.</text>
</comment>
<accession>A0A2S5BF03</accession>
<dbReference type="Pfam" id="PF00276">
    <property type="entry name" value="Ribosomal_L23"/>
    <property type="match status" value="1"/>
</dbReference>
<evidence type="ECO:0000313" key="6">
    <source>
        <dbReference type="EMBL" id="POY75347.1"/>
    </source>
</evidence>
<keyword evidence="3" id="KW-0687">Ribonucleoprotein</keyword>
<dbReference type="GO" id="GO:0003735">
    <property type="term" value="F:structural constituent of ribosome"/>
    <property type="evidence" value="ECO:0007669"/>
    <property type="project" value="InterPro"/>
</dbReference>
<comment type="similarity">
    <text evidence="1">Belongs to the universal ribosomal protein uL23 family.</text>
</comment>
<dbReference type="STRING" id="741276.A0A2S5BF03"/>
<dbReference type="GO" id="GO:0032543">
    <property type="term" value="P:mitochondrial translation"/>
    <property type="evidence" value="ECO:0007669"/>
    <property type="project" value="TreeGrafter"/>
</dbReference>
<dbReference type="InterPro" id="IPR013025">
    <property type="entry name" value="Ribosomal_uL23-like"/>
</dbReference>
<gene>
    <name evidence="6" type="ORF">BMF94_1575</name>
</gene>
<dbReference type="SUPFAM" id="SSF54189">
    <property type="entry name" value="Ribosomal proteins S24e, L23 and L15e"/>
    <property type="match status" value="1"/>
</dbReference>
<feature type="region of interest" description="Disordered" evidence="5">
    <location>
        <begin position="76"/>
        <end position="121"/>
    </location>
</feature>
<dbReference type="OrthoDB" id="275582at2759"/>
<name>A0A2S5BF03_9BASI</name>
<organism evidence="6 7">
    <name type="scientific">Rhodotorula taiwanensis</name>
    <dbReference type="NCBI Taxonomy" id="741276"/>
    <lineage>
        <taxon>Eukaryota</taxon>
        <taxon>Fungi</taxon>
        <taxon>Dikarya</taxon>
        <taxon>Basidiomycota</taxon>
        <taxon>Pucciniomycotina</taxon>
        <taxon>Microbotryomycetes</taxon>
        <taxon>Sporidiobolales</taxon>
        <taxon>Sporidiobolaceae</taxon>
        <taxon>Rhodotorula</taxon>
    </lineage>
</organism>
<dbReference type="AlphaFoldDB" id="A0A2S5BF03"/>